<sequence length="87" mass="9409">MTLSILEYVSDMIIGQGLAVVGVVLKQSEVNAVVTVQSILGTNPQDARLILVEVGDAVLIQAIHTANMLKFELGRRFCLNLKQADSK</sequence>
<reference evidence="2" key="1">
    <citation type="journal article" date="2019" name="Int. J. Syst. Evol. Microbiol.">
        <title>The Global Catalogue of Microorganisms (GCM) 10K type strain sequencing project: providing services to taxonomists for standard genome sequencing and annotation.</title>
        <authorList>
            <consortium name="The Broad Institute Genomics Platform"/>
            <consortium name="The Broad Institute Genome Sequencing Center for Infectious Disease"/>
            <person name="Wu L."/>
            <person name="Ma J."/>
        </authorList>
    </citation>
    <scope>NUCLEOTIDE SEQUENCE [LARGE SCALE GENOMIC DNA]</scope>
    <source>
        <strain evidence="2">CGMCC 1.16033</strain>
    </source>
</reference>
<gene>
    <name evidence="1" type="ORF">GCM10011520_34210</name>
</gene>
<keyword evidence="2" id="KW-1185">Reference proteome</keyword>
<dbReference type="Proteomes" id="UP000606498">
    <property type="component" value="Unassembled WGS sequence"/>
</dbReference>
<proteinExistence type="predicted"/>
<comment type="caution">
    <text evidence="1">The sequence shown here is derived from an EMBL/GenBank/DDBJ whole genome shotgun (WGS) entry which is preliminary data.</text>
</comment>
<organism evidence="1 2">
    <name type="scientific">Shewanella carassii</name>
    <dbReference type="NCBI Taxonomy" id="1987584"/>
    <lineage>
        <taxon>Bacteria</taxon>
        <taxon>Pseudomonadati</taxon>
        <taxon>Pseudomonadota</taxon>
        <taxon>Gammaproteobacteria</taxon>
        <taxon>Alteromonadales</taxon>
        <taxon>Shewanellaceae</taxon>
        <taxon>Shewanella</taxon>
    </lineage>
</organism>
<evidence type="ECO:0000313" key="1">
    <source>
        <dbReference type="EMBL" id="GGE90947.1"/>
    </source>
</evidence>
<protein>
    <submittedName>
        <fullName evidence="1">Uncharacterized protein</fullName>
    </submittedName>
</protein>
<name>A0ABQ1TEV0_9GAMM</name>
<accession>A0ABQ1TEV0</accession>
<evidence type="ECO:0000313" key="2">
    <source>
        <dbReference type="Proteomes" id="UP000606498"/>
    </source>
</evidence>
<dbReference type="EMBL" id="BMKO01000011">
    <property type="protein sequence ID" value="GGE90947.1"/>
    <property type="molecule type" value="Genomic_DNA"/>
</dbReference>